<keyword evidence="4 9" id="KW-0547">Nucleotide-binding</keyword>
<feature type="domain" description="Protein kinase" evidence="12">
    <location>
        <begin position="166"/>
        <end position="474"/>
    </location>
</feature>
<dbReference type="InterPro" id="IPR011009">
    <property type="entry name" value="Kinase-like_dom_sf"/>
</dbReference>
<organism evidence="13 14">
    <name type="scientific">Brettanomyces naardenensis</name>
    <name type="common">Yeast</name>
    <dbReference type="NCBI Taxonomy" id="13370"/>
    <lineage>
        <taxon>Eukaryota</taxon>
        <taxon>Fungi</taxon>
        <taxon>Dikarya</taxon>
        <taxon>Ascomycota</taxon>
        <taxon>Saccharomycotina</taxon>
        <taxon>Pichiomycetes</taxon>
        <taxon>Pichiales</taxon>
        <taxon>Pichiaceae</taxon>
        <taxon>Brettanomyces</taxon>
    </lineage>
</organism>
<comment type="catalytic activity">
    <reaction evidence="8">
        <text>L-seryl-[protein] + ATP = O-phospho-L-seryl-[protein] + ADP + H(+)</text>
        <dbReference type="Rhea" id="RHEA:17989"/>
        <dbReference type="Rhea" id="RHEA-COMP:9863"/>
        <dbReference type="Rhea" id="RHEA-COMP:11604"/>
        <dbReference type="ChEBI" id="CHEBI:15378"/>
        <dbReference type="ChEBI" id="CHEBI:29999"/>
        <dbReference type="ChEBI" id="CHEBI:30616"/>
        <dbReference type="ChEBI" id="CHEBI:83421"/>
        <dbReference type="ChEBI" id="CHEBI:456216"/>
        <dbReference type="EC" id="2.7.11.1"/>
    </reaction>
</comment>
<dbReference type="SUPFAM" id="SSF56112">
    <property type="entry name" value="Protein kinase-like (PK-like)"/>
    <property type="match status" value="1"/>
</dbReference>
<feature type="compositionally biased region" description="Basic and acidic residues" evidence="11">
    <location>
        <begin position="336"/>
        <end position="349"/>
    </location>
</feature>
<sequence length="536" mass="59912">MSTTNSTNSAAGGNTPHNAMGSVLNSVVSSLSLVSLSSTNNSHRSSTDQGTVHSGESISTGGSSHVGLGLRRFLGGRARRKKLLQDKLKGIGEKVEQRREEHRAERKEKREAAKSLKEKQREKEKEKELAILDVAAAEAEIQEDDSEVTAKLVSEYGEICHKGSDPNEELVLGQGAGGAVLLVKRPSDGHLFAVKKFLRQNFRESLYEYRKRLEDEYRIAAAIRNPNLVRTYELLRTSDEKLFAIVMDYCPYDFFAMVMAGIMSRKEIYCYFKQMVKGVQYMHHNGFAHRDLKLDNCVVTKEGILKIVDFGSVAVFDQEAVSRLEKKENEDDDEGARDSNSDSSERSEADGTLSYSIIKARGVAGSDPYLAPECLALTPYDPRAADVWSLAIVFCCVILRRFPWKIPRNSDGAYKAFIAAPSETVDAKGRKRIFGPDRLLRALPSKTRPVIGKMLSLNPDERITIDQVAEEPFVKQIEECYVEQDGAKEIVVNAQDHTHHLMMAEEIEKMEQDKKVLEKEKKDLEKSIGGGDDTKK</sequence>
<evidence type="ECO:0000256" key="9">
    <source>
        <dbReference type="PROSITE-ProRule" id="PRU10141"/>
    </source>
</evidence>
<feature type="binding site" evidence="9">
    <location>
        <position position="196"/>
    </location>
    <ligand>
        <name>ATP</name>
        <dbReference type="ChEBI" id="CHEBI:30616"/>
    </ligand>
</feature>
<evidence type="ECO:0000256" key="6">
    <source>
        <dbReference type="ARBA" id="ARBA00022840"/>
    </source>
</evidence>
<evidence type="ECO:0000256" key="2">
    <source>
        <dbReference type="ARBA" id="ARBA00022527"/>
    </source>
</evidence>
<dbReference type="GO" id="GO:0005524">
    <property type="term" value="F:ATP binding"/>
    <property type="evidence" value="ECO:0007669"/>
    <property type="project" value="UniProtKB-UniRule"/>
</dbReference>
<dbReference type="SMART" id="SM00220">
    <property type="entry name" value="S_TKc"/>
    <property type="match status" value="1"/>
</dbReference>
<accession>A0A448YQ25</accession>
<dbReference type="InterPro" id="IPR000719">
    <property type="entry name" value="Prot_kinase_dom"/>
</dbReference>
<feature type="region of interest" description="Disordered" evidence="11">
    <location>
        <begin position="38"/>
        <end position="66"/>
    </location>
</feature>
<evidence type="ECO:0000256" key="7">
    <source>
        <dbReference type="ARBA" id="ARBA00047899"/>
    </source>
</evidence>
<dbReference type="InterPro" id="IPR017441">
    <property type="entry name" value="Protein_kinase_ATP_BS"/>
</dbReference>
<feature type="coiled-coil region" evidence="10">
    <location>
        <begin position="500"/>
        <end position="527"/>
    </location>
</feature>
<name>A0A448YQ25_BRENA</name>
<feature type="compositionally biased region" description="Polar residues" evidence="11">
    <location>
        <begin position="48"/>
        <end position="63"/>
    </location>
</feature>
<evidence type="ECO:0000256" key="3">
    <source>
        <dbReference type="ARBA" id="ARBA00022679"/>
    </source>
</evidence>
<evidence type="ECO:0000313" key="13">
    <source>
        <dbReference type="EMBL" id="VEU23032.1"/>
    </source>
</evidence>
<gene>
    <name evidence="13" type="ORF">BRENAR_LOCUS3763</name>
</gene>
<dbReference type="AlphaFoldDB" id="A0A448YQ25"/>
<dbReference type="STRING" id="13370.A0A448YQ25"/>
<keyword evidence="5" id="KW-0418">Kinase</keyword>
<evidence type="ECO:0000256" key="11">
    <source>
        <dbReference type="SAM" id="MobiDB-lite"/>
    </source>
</evidence>
<keyword evidence="2" id="KW-0723">Serine/threonine-protein kinase</keyword>
<protein>
    <recommendedName>
        <fullName evidence="1">non-specific serine/threonine protein kinase</fullName>
        <ecNumber evidence="1">2.7.11.1</ecNumber>
    </recommendedName>
</protein>
<keyword evidence="10" id="KW-0175">Coiled coil</keyword>
<comment type="catalytic activity">
    <reaction evidence="7">
        <text>L-threonyl-[protein] + ATP = O-phospho-L-threonyl-[protein] + ADP + H(+)</text>
        <dbReference type="Rhea" id="RHEA:46608"/>
        <dbReference type="Rhea" id="RHEA-COMP:11060"/>
        <dbReference type="Rhea" id="RHEA-COMP:11605"/>
        <dbReference type="ChEBI" id="CHEBI:15378"/>
        <dbReference type="ChEBI" id="CHEBI:30013"/>
        <dbReference type="ChEBI" id="CHEBI:30616"/>
        <dbReference type="ChEBI" id="CHEBI:61977"/>
        <dbReference type="ChEBI" id="CHEBI:456216"/>
        <dbReference type="EC" id="2.7.11.1"/>
    </reaction>
</comment>
<dbReference type="Pfam" id="PF00069">
    <property type="entry name" value="Pkinase"/>
    <property type="match status" value="2"/>
</dbReference>
<dbReference type="GO" id="GO:0004674">
    <property type="term" value="F:protein serine/threonine kinase activity"/>
    <property type="evidence" value="ECO:0007669"/>
    <property type="project" value="UniProtKB-KW"/>
</dbReference>
<dbReference type="GO" id="GO:0030447">
    <property type="term" value="P:filamentous growth"/>
    <property type="evidence" value="ECO:0007669"/>
    <property type="project" value="UniProtKB-ARBA"/>
</dbReference>
<keyword evidence="3" id="KW-0808">Transferase</keyword>
<dbReference type="Gene3D" id="1.10.510.10">
    <property type="entry name" value="Transferase(Phosphotransferase) domain 1"/>
    <property type="match status" value="1"/>
</dbReference>
<evidence type="ECO:0000259" key="12">
    <source>
        <dbReference type="PROSITE" id="PS50011"/>
    </source>
</evidence>
<dbReference type="PANTHER" id="PTHR24343">
    <property type="entry name" value="SERINE/THREONINE KINASE"/>
    <property type="match status" value="1"/>
</dbReference>
<evidence type="ECO:0000313" key="14">
    <source>
        <dbReference type="Proteomes" id="UP000290900"/>
    </source>
</evidence>
<dbReference type="PROSITE" id="PS00107">
    <property type="entry name" value="PROTEIN_KINASE_ATP"/>
    <property type="match status" value="1"/>
</dbReference>
<dbReference type="EMBL" id="CAACVR010000034">
    <property type="protein sequence ID" value="VEU23032.1"/>
    <property type="molecule type" value="Genomic_DNA"/>
</dbReference>
<keyword evidence="6 9" id="KW-0067">ATP-binding</keyword>
<feature type="region of interest" description="Disordered" evidence="11">
    <location>
        <begin position="324"/>
        <end position="350"/>
    </location>
</feature>
<proteinExistence type="predicted"/>
<feature type="region of interest" description="Disordered" evidence="11">
    <location>
        <begin position="94"/>
        <end position="122"/>
    </location>
</feature>
<dbReference type="PANTHER" id="PTHR24343:SF137">
    <property type="entry name" value="SERINE_THREONINE-PROTEIN KINASE HRK1"/>
    <property type="match status" value="1"/>
</dbReference>
<evidence type="ECO:0000256" key="5">
    <source>
        <dbReference type="ARBA" id="ARBA00022777"/>
    </source>
</evidence>
<evidence type="ECO:0000256" key="1">
    <source>
        <dbReference type="ARBA" id="ARBA00012513"/>
    </source>
</evidence>
<evidence type="ECO:0000256" key="8">
    <source>
        <dbReference type="ARBA" id="ARBA00048679"/>
    </source>
</evidence>
<dbReference type="InterPro" id="IPR008271">
    <property type="entry name" value="Ser/Thr_kinase_AS"/>
</dbReference>
<evidence type="ECO:0000256" key="4">
    <source>
        <dbReference type="ARBA" id="ARBA00022741"/>
    </source>
</evidence>
<dbReference type="EC" id="2.7.11.1" evidence="1"/>
<dbReference type="OrthoDB" id="6513151at2759"/>
<dbReference type="GO" id="GO:0005829">
    <property type="term" value="C:cytosol"/>
    <property type="evidence" value="ECO:0007669"/>
    <property type="project" value="TreeGrafter"/>
</dbReference>
<reference evidence="13 14" key="1">
    <citation type="submission" date="2018-12" db="EMBL/GenBank/DDBJ databases">
        <authorList>
            <person name="Tiukova I."/>
            <person name="Dainat J."/>
        </authorList>
    </citation>
    <scope>NUCLEOTIDE SEQUENCE [LARGE SCALE GENOMIC DNA]</scope>
</reference>
<dbReference type="Proteomes" id="UP000290900">
    <property type="component" value="Unassembled WGS sequence"/>
</dbReference>
<dbReference type="PROSITE" id="PS00108">
    <property type="entry name" value="PROTEIN_KINASE_ST"/>
    <property type="match status" value="1"/>
</dbReference>
<evidence type="ECO:0000256" key="10">
    <source>
        <dbReference type="SAM" id="Coils"/>
    </source>
</evidence>
<dbReference type="InParanoid" id="A0A448YQ25"/>
<dbReference type="PROSITE" id="PS50011">
    <property type="entry name" value="PROTEIN_KINASE_DOM"/>
    <property type="match status" value="1"/>
</dbReference>
<keyword evidence="14" id="KW-1185">Reference proteome</keyword>